<gene>
    <name evidence="2" type="ORF">H8S75_31880</name>
</gene>
<feature type="transmembrane region" description="Helical" evidence="1">
    <location>
        <begin position="30"/>
        <end position="49"/>
    </location>
</feature>
<name>A0ABR7HH43_9FIRM</name>
<organism evidence="2 3">
    <name type="scientific">Hungatella hominis</name>
    <dbReference type="NCBI Taxonomy" id="2763050"/>
    <lineage>
        <taxon>Bacteria</taxon>
        <taxon>Bacillati</taxon>
        <taxon>Bacillota</taxon>
        <taxon>Clostridia</taxon>
        <taxon>Lachnospirales</taxon>
        <taxon>Lachnospiraceae</taxon>
        <taxon>Hungatella</taxon>
    </lineage>
</organism>
<dbReference type="Proteomes" id="UP000634672">
    <property type="component" value="Unassembled WGS sequence"/>
</dbReference>
<evidence type="ECO:0000313" key="3">
    <source>
        <dbReference type="Proteomes" id="UP000634672"/>
    </source>
</evidence>
<accession>A0ABR7HH43</accession>
<keyword evidence="3" id="KW-1185">Reference proteome</keyword>
<dbReference type="EMBL" id="JACOPB010000039">
    <property type="protein sequence ID" value="MBC5712503.1"/>
    <property type="molecule type" value="Genomic_DNA"/>
</dbReference>
<reference evidence="2 3" key="1">
    <citation type="submission" date="2020-08" db="EMBL/GenBank/DDBJ databases">
        <title>Genome public.</title>
        <authorList>
            <person name="Liu C."/>
            <person name="Sun Q."/>
        </authorList>
    </citation>
    <scope>NUCLEOTIDE SEQUENCE [LARGE SCALE GENOMIC DNA]</scope>
    <source>
        <strain evidence="2 3">NSJ-66</strain>
    </source>
</reference>
<dbReference type="RefSeq" id="WP_187024908.1">
    <property type="nucleotide sequence ID" value="NZ_JACOPB010000039.1"/>
</dbReference>
<protein>
    <submittedName>
        <fullName evidence="2">Uncharacterized protein</fullName>
    </submittedName>
</protein>
<keyword evidence="1" id="KW-0812">Transmembrane</keyword>
<evidence type="ECO:0000256" key="1">
    <source>
        <dbReference type="SAM" id="Phobius"/>
    </source>
</evidence>
<sequence>MIKQMDEMVSGLKATRRRAGRIAKYWGKGMVKIVIAVTLPIWLIPYLIWRKRHG</sequence>
<comment type="caution">
    <text evidence="2">The sequence shown here is derived from an EMBL/GenBank/DDBJ whole genome shotgun (WGS) entry which is preliminary data.</text>
</comment>
<proteinExistence type="predicted"/>
<keyword evidence="1" id="KW-1133">Transmembrane helix</keyword>
<keyword evidence="1" id="KW-0472">Membrane</keyword>
<evidence type="ECO:0000313" key="2">
    <source>
        <dbReference type="EMBL" id="MBC5712503.1"/>
    </source>
</evidence>